<name>A0A3E5EKX2_BACUN</name>
<dbReference type="Pfam" id="PF12728">
    <property type="entry name" value="HTH_17"/>
    <property type="match status" value="1"/>
</dbReference>
<proteinExistence type="predicted"/>
<feature type="domain" description="Helix-turn-helix" evidence="1">
    <location>
        <begin position="51"/>
        <end position="98"/>
    </location>
</feature>
<evidence type="ECO:0000313" key="5">
    <source>
        <dbReference type="Proteomes" id="UP000283680"/>
    </source>
</evidence>
<protein>
    <submittedName>
        <fullName evidence="2">DNA-binding protein</fullName>
    </submittedName>
</protein>
<evidence type="ECO:0000313" key="3">
    <source>
        <dbReference type="EMBL" id="RGQ48915.1"/>
    </source>
</evidence>
<gene>
    <name evidence="3" type="ORF">DWY92_16350</name>
    <name evidence="2" type="ORF">DXB37_19395</name>
</gene>
<sequence>MQDLLDILNEGRAHVKVEMSAEDLKAFSEDLIRRAKDELGSMVEAAKKERMLTKTEVKELFGVCDATLWHWANKGILKPVKTGNKIMYPEYEVRKALGQRNINIQAP</sequence>
<dbReference type="EMBL" id="QSVA01000025">
    <property type="protein sequence ID" value="RGN89625.1"/>
    <property type="molecule type" value="Genomic_DNA"/>
</dbReference>
<dbReference type="SUPFAM" id="SSF46955">
    <property type="entry name" value="Putative DNA-binding domain"/>
    <property type="match status" value="1"/>
</dbReference>
<evidence type="ECO:0000313" key="2">
    <source>
        <dbReference type="EMBL" id="RGN89625.1"/>
    </source>
</evidence>
<evidence type="ECO:0000313" key="4">
    <source>
        <dbReference type="Proteomes" id="UP000260759"/>
    </source>
</evidence>
<dbReference type="AlphaFoldDB" id="A0A3E5EKX2"/>
<keyword evidence="2" id="KW-0238">DNA-binding</keyword>
<dbReference type="EMBL" id="QRTH01000009">
    <property type="protein sequence ID" value="RGQ48915.1"/>
    <property type="molecule type" value="Genomic_DNA"/>
</dbReference>
<dbReference type="GO" id="GO:0003677">
    <property type="term" value="F:DNA binding"/>
    <property type="evidence" value="ECO:0007669"/>
    <property type="project" value="UniProtKB-KW"/>
</dbReference>
<dbReference type="RefSeq" id="WP_117601515.1">
    <property type="nucleotide sequence ID" value="NZ_JABFCK010000002.1"/>
</dbReference>
<organism evidence="2 4">
    <name type="scientific">Bacteroides uniformis</name>
    <dbReference type="NCBI Taxonomy" id="820"/>
    <lineage>
        <taxon>Bacteria</taxon>
        <taxon>Pseudomonadati</taxon>
        <taxon>Bacteroidota</taxon>
        <taxon>Bacteroidia</taxon>
        <taxon>Bacteroidales</taxon>
        <taxon>Bacteroidaceae</taxon>
        <taxon>Bacteroides</taxon>
    </lineage>
</organism>
<evidence type="ECO:0000259" key="1">
    <source>
        <dbReference type="Pfam" id="PF12728"/>
    </source>
</evidence>
<dbReference type="InterPro" id="IPR041657">
    <property type="entry name" value="HTH_17"/>
</dbReference>
<comment type="caution">
    <text evidence="2">The sequence shown here is derived from an EMBL/GenBank/DDBJ whole genome shotgun (WGS) entry which is preliminary data.</text>
</comment>
<dbReference type="Proteomes" id="UP000260759">
    <property type="component" value="Unassembled WGS sequence"/>
</dbReference>
<dbReference type="Proteomes" id="UP000283680">
    <property type="component" value="Unassembled WGS sequence"/>
</dbReference>
<dbReference type="InterPro" id="IPR009061">
    <property type="entry name" value="DNA-bd_dom_put_sf"/>
</dbReference>
<reference evidence="4 5" key="1">
    <citation type="submission" date="2018-08" db="EMBL/GenBank/DDBJ databases">
        <title>A genome reference for cultivated species of the human gut microbiota.</title>
        <authorList>
            <person name="Zou Y."/>
            <person name="Xue W."/>
            <person name="Luo G."/>
        </authorList>
    </citation>
    <scope>NUCLEOTIDE SEQUENCE [LARGE SCALE GENOMIC DNA]</scope>
    <source>
        <strain evidence="3 5">AF28-11</strain>
        <strain evidence="2 4">OM03-4</strain>
    </source>
</reference>
<accession>A0A3E5EKX2</accession>